<dbReference type="KEGG" id="pstg:E8M01_30400"/>
<keyword evidence="5 6" id="KW-0408">Iron</keyword>
<dbReference type="GO" id="GO:0020037">
    <property type="term" value="F:heme binding"/>
    <property type="evidence" value="ECO:0007669"/>
    <property type="project" value="InterPro"/>
</dbReference>
<dbReference type="Gene3D" id="1.10.760.10">
    <property type="entry name" value="Cytochrome c-like domain"/>
    <property type="match status" value="1"/>
</dbReference>
<dbReference type="PRINTS" id="PR00604">
    <property type="entry name" value="CYTCHRMECIAB"/>
</dbReference>
<dbReference type="AlphaFoldDB" id="A0A4D7B3U2"/>
<keyword evidence="3 6" id="KW-0479">Metal-binding</keyword>
<dbReference type="InterPro" id="IPR036909">
    <property type="entry name" value="Cyt_c-like_dom_sf"/>
</dbReference>
<dbReference type="GO" id="GO:0009055">
    <property type="term" value="F:electron transfer activity"/>
    <property type="evidence" value="ECO:0007669"/>
    <property type="project" value="InterPro"/>
</dbReference>
<evidence type="ECO:0000259" key="8">
    <source>
        <dbReference type="PROSITE" id="PS51007"/>
    </source>
</evidence>
<evidence type="ECO:0000256" key="4">
    <source>
        <dbReference type="ARBA" id="ARBA00022982"/>
    </source>
</evidence>
<protein>
    <submittedName>
        <fullName evidence="9">Cytochrome c family protein</fullName>
    </submittedName>
</protein>
<evidence type="ECO:0000256" key="6">
    <source>
        <dbReference type="PROSITE-ProRule" id="PRU00433"/>
    </source>
</evidence>
<reference evidence="9 10" key="1">
    <citation type="submission" date="2019-04" db="EMBL/GenBank/DDBJ databases">
        <title>Phreatobacter aquaticus sp. nov.</title>
        <authorList>
            <person name="Choi A."/>
        </authorList>
    </citation>
    <scope>NUCLEOTIDE SEQUENCE [LARGE SCALE GENOMIC DNA]</scope>
    <source>
        <strain evidence="9 10">KCTC 52518</strain>
    </source>
</reference>
<evidence type="ECO:0000256" key="7">
    <source>
        <dbReference type="SAM" id="SignalP"/>
    </source>
</evidence>
<feature type="domain" description="Cytochrome c" evidence="8">
    <location>
        <begin position="27"/>
        <end position="130"/>
    </location>
</feature>
<dbReference type="PROSITE" id="PS51007">
    <property type="entry name" value="CYTC"/>
    <property type="match status" value="1"/>
</dbReference>
<keyword evidence="1" id="KW-0813">Transport</keyword>
<accession>A0A4D7B3U2</accession>
<keyword evidence="10" id="KW-1185">Reference proteome</keyword>
<dbReference type="InterPro" id="IPR002327">
    <property type="entry name" value="Cyt_c_1A/1B"/>
</dbReference>
<gene>
    <name evidence="9" type="ORF">E8M01_30400</name>
</gene>
<dbReference type="InterPro" id="IPR009056">
    <property type="entry name" value="Cyt_c-like_dom"/>
</dbReference>
<evidence type="ECO:0000256" key="1">
    <source>
        <dbReference type="ARBA" id="ARBA00022448"/>
    </source>
</evidence>
<feature type="signal peptide" evidence="7">
    <location>
        <begin position="1"/>
        <end position="26"/>
    </location>
</feature>
<evidence type="ECO:0000256" key="2">
    <source>
        <dbReference type="ARBA" id="ARBA00022617"/>
    </source>
</evidence>
<dbReference type="GO" id="GO:0046872">
    <property type="term" value="F:metal ion binding"/>
    <property type="evidence" value="ECO:0007669"/>
    <property type="project" value="UniProtKB-KW"/>
</dbReference>
<evidence type="ECO:0000313" key="10">
    <source>
        <dbReference type="Proteomes" id="UP000298781"/>
    </source>
</evidence>
<dbReference type="SUPFAM" id="SSF46626">
    <property type="entry name" value="Cytochrome c"/>
    <property type="match status" value="1"/>
</dbReference>
<name>A0A4D7B3U2_9HYPH</name>
<sequence length="137" mass="14672">MMRIAFLTGLLTLSSALAAMPGLALAQDAAAGERVFAQCRACHQLGETARNGVGPQLNGLIGRTAGSVAGYTYSDAYKRPEVAAKVWSEENFAAYIRDPRSVTPGTRMVFAGLRQDSQVSNLIAYLRQFDASGKRSQ</sequence>
<evidence type="ECO:0000256" key="3">
    <source>
        <dbReference type="ARBA" id="ARBA00022723"/>
    </source>
</evidence>
<dbReference type="Pfam" id="PF00034">
    <property type="entry name" value="Cytochrom_C"/>
    <property type="match status" value="1"/>
</dbReference>
<keyword evidence="7" id="KW-0732">Signal</keyword>
<keyword evidence="4" id="KW-0249">Electron transport</keyword>
<keyword evidence="2 6" id="KW-0349">Heme</keyword>
<organism evidence="9 10">
    <name type="scientific">Phreatobacter stygius</name>
    <dbReference type="NCBI Taxonomy" id="1940610"/>
    <lineage>
        <taxon>Bacteria</taxon>
        <taxon>Pseudomonadati</taxon>
        <taxon>Pseudomonadota</taxon>
        <taxon>Alphaproteobacteria</taxon>
        <taxon>Hyphomicrobiales</taxon>
        <taxon>Phreatobacteraceae</taxon>
        <taxon>Phreatobacter</taxon>
    </lineage>
</organism>
<dbReference type="Proteomes" id="UP000298781">
    <property type="component" value="Chromosome"/>
</dbReference>
<dbReference type="OrthoDB" id="9805828at2"/>
<feature type="chain" id="PRO_5020953898" evidence="7">
    <location>
        <begin position="27"/>
        <end position="137"/>
    </location>
</feature>
<dbReference type="PANTHER" id="PTHR11961">
    <property type="entry name" value="CYTOCHROME C"/>
    <property type="match status" value="1"/>
</dbReference>
<evidence type="ECO:0000313" key="9">
    <source>
        <dbReference type="EMBL" id="QCI68164.1"/>
    </source>
</evidence>
<dbReference type="EMBL" id="CP039690">
    <property type="protein sequence ID" value="QCI68164.1"/>
    <property type="molecule type" value="Genomic_DNA"/>
</dbReference>
<evidence type="ECO:0000256" key="5">
    <source>
        <dbReference type="ARBA" id="ARBA00023004"/>
    </source>
</evidence>
<proteinExistence type="predicted"/>